<evidence type="ECO:0000313" key="3">
    <source>
        <dbReference type="Proteomes" id="UP000008311"/>
    </source>
</evidence>
<proteinExistence type="predicted"/>
<name>B9TEZ2_RICCO</name>
<sequence length="162" mass="17004">MVTSESDRNLTTAGGRSAPSASRMRSPLCGYRSRRLGIRRSSASVCTTGSVCGGLDVMKRRRVVVSRSAGTATVSVSESSVVVSARLWGRGAPAVDGTRTTTGRTAPPSEIPPSESPARTAYRKRPGLGASRSSIRPTLSRTPLVRAKKTSGSLAPTTRCNR</sequence>
<keyword evidence="3" id="KW-1185">Reference proteome</keyword>
<dbReference type="InParanoid" id="B9TEZ2"/>
<feature type="region of interest" description="Disordered" evidence="1">
    <location>
        <begin position="91"/>
        <end position="162"/>
    </location>
</feature>
<feature type="compositionally biased region" description="Low complexity" evidence="1">
    <location>
        <begin position="97"/>
        <end position="108"/>
    </location>
</feature>
<dbReference type="AlphaFoldDB" id="B9TEZ2"/>
<evidence type="ECO:0000256" key="1">
    <source>
        <dbReference type="SAM" id="MobiDB-lite"/>
    </source>
</evidence>
<evidence type="ECO:0000313" key="2">
    <source>
        <dbReference type="EMBL" id="EEF25573.1"/>
    </source>
</evidence>
<gene>
    <name evidence="2" type="ORF">RCOM_1798930</name>
</gene>
<feature type="compositionally biased region" description="Polar residues" evidence="1">
    <location>
        <begin position="150"/>
        <end position="162"/>
    </location>
</feature>
<reference evidence="3" key="1">
    <citation type="journal article" date="2010" name="Nat. Biotechnol.">
        <title>Draft genome sequence of the oilseed species Ricinus communis.</title>
        <authorList>
            <person name="Chan A.P."/>
            <person name="Crabtree J."/>
            <person name="Zhao Q."/>
            <person name="Lorenzi H."/>
            <person name="Orvis J."/>
            <person name="Puiu D."/>
            <person name="Melake-Berhan A."/>
            <person name="Jones K.M."/>
            <person name="Redman J."/>
            <person name="Chen G."/>
            <person name="Cahoon E.B."/>
            <person name="Gedil M."/>
            <person name="Stanke M."/>
            <person name="Haas B.J."/>
            <person name="Wortman J.R."/>
            <person name="Fraser-Liggett C.M."/>
            <person name="Ravel J."/>
            <person name="Rabinowicz P.D."/>
        </authorList>
    </citation>
    <scope>NUCLEOTIDE SEQUENCE [LARGE SCALE GENOMIC DNA]</scope>
    <source>
        <strain evidence="3">cv. Hale</strain>
    </source>
</reference>
<organism evidence="2 3">
    <name type="scientific">Ricinus communis</name>
    <name type="common">Castor bean</name>
    <dbReference type="NCBI Taxonomy" id="3988"/>
    <lineage>
        <taxon>Eukaryota</taxon>
        <taxon>Viridiplantae</taxon>
        <taxon>Streptophyta</taxon>
        <taxon>Embryophyta</taxon>
        <taxon>Tracheophyta</taxon>
        <taxon>Spermatophyta</taxon>
        <taxon>Magnoliopsida</taxon>
        <taxon>eudicotyledons</taxon>
        <taxon>Gunneridae</taxon>
        <taxon>Pentapetalae</taxon>
        <taxon>rosids</taxon>
        <taxon>fabids</taxon>
        <taxon>Malpighiales</taxon>
        <taxon>Euphorbiaceae</taxon>
        <taxon>Acalyphoideae</taxon>
        <taxon>Acalypheae</taxon>
        <taxon>Ricinus</taxon>
    </lineage>
</organism>
<protein>
    <submittedName>
        <fullName evidence="2">Uncharacterized protein</fullName>
    </submittedName>
</protein>
<dbReference type="Proteomes" id="UP000008311">
    <property type="component" value="Unassembled WGS sequence"/>
</dbReference>
<accession>B9TEZ2</accession>
<feature type="region of interest" description="Disordered" evidence="1">
    <location>
        <begin position="1"/>
        <end position="26"/>
    </location>
</feature>
<dbReference type="EMBL" id="EQ979391">
    <property type="protein sequence ID" value="EEF25573.1"/>
    <property type="molecule type" value="Genomic_DNA"/>
</dbReference>
<feature type="compositionally biased region" description="Polar residues" evidence="1">
    <location>
        <begin position="131"/>
        <end position="141"/>
    </location>
</feature>
<feature type="compositionally biased region" description="Low complexity" evidence="1">
    <location>
        <begin position="13"/>
        <end position="26"/>
    </location>
</feature>